<dbReference type="InterPro" id="IPR024983">
    <property type="entry name" value="CHAT_dom"/>
</dbReference>
<gene>
    <name evidence="2" type="ordered locus">Celf_3751</name>
</gene>
<accession>F4H5D4</accession>
<dbReference type="Proteomes" id="UP000008460">
    <property type="component" value="Chromosome"/>
</dbReference>
<dbReference type="STRING" id="590998.Celf_3751"/>
<dbReference type="RefSeq" id="WP_013772880.1">
    <property type="nucleotide sequence ID" value="NC_015514.1"/>
</dbReference>
<reference evidence="2 3" key="1">
    <citation type="submission" date="2011-04" db="EMBL/GenBank/DDBJ databases">
        <title>Complete sequence of Cellulomonas fimi ATCC 484.</title>
        <authorList>
            <consortium name="US DOE Joint Genome Institute"/>
            <person name="Lucas S."/>
            <person name="Han J."/>
            <person name="Lapidus A."/>
            <person name="Cheng J.-F."/>
            <person name="Goodwin L."/>
            <person name="Pitluck S."/>
            <person name="Peters L."/>
            <person name="Chertkov O."/>
            <person name="Detter J.C."/>
            <person name="Han C."/>
            <person name="Tapia R."/>
            <person name="Land M."/>
            <person name="Hauser L."/>
            <person name="Kyrpides N."/>
            <person name="Ivanova N."/>
            <person name="Ovchinnikova G."/>
            <person name="Pagani I."/>
            <person name="Mead D."/>
            <person name="Brumm P."/>
            <person name="Woyke T."/>
        </authorList>
    </citation>
    <scope>NUCLEOTIDE SEQUENCE [LARGE SCALE GENOMIC DNA]</scope>
    <source>
        <strain evidence="3">ATCC 484 / DSM 20113 / JCM 1341 / NBRC 15513 / NCIMB 8980 / NCTC 7547</strain>
    </source>
</reference>
<evidence type="ECO:0000259" key="1">
    <source>
        <dbReference type="Pfam" id="PF12770"/>
    </source>
</evidence>
<organism evidence="2 3">
    <name type="scientific">Cellulomonas fimi (strain ATCC 484 / DSM 20113 / JCM 1341 / CCUG 24087 / LMG 16345 / NBRC 15513 / NCIMB 8980 / NCTC 7547 / NRS-133)</name>
    <dbReference type="NCBI Taxonomy" id="590998"/>
    <lineage>
        <taxon>Bacteria</taxon>
        <taxon>Bacillati</taxon>
        <taxon>Actinomycetota</taxon>
        <taxon>Actinomycetes</taxon>
        <taxon>Micrococcales</taxon>
        <taxon>Cellulomonadaceae</taxon>
        <taxon>Cellulomonas</taxon>
    </lineage>
</organism>
<dbReference type="Pfam" id="PF12770">
    <property type="entry name" value="CHAT"/>
    <property type="match status" value="1"/>
</dbReference>
<dbReference type="EMBL" id="CP002666">
    <property type="protein sequence ID" value="AEE47857.1"/>
    <property type="molecule type" value="Genomic_DNA"/>
</dbReference>
<feature type="domain" description="CHAT" evidence="1">
    <location>
        <begin position="91"/>
        <end position="357"/>
    </location>
</feature>
<proteinExistence type="predicted"/>
<dbReference type="HOGENOM" id="CLU_256823_0_0_11"/>
<sequence>MSTSLEVPPTGAPSGSTVAPVVDLDVRVVPDGTAHRALVACDELGLATTRPFVPPLTPTGIDALAEELDVARRQTRPGPQSAAVTRRLDALGTALFGALLDDEARDLFVRTRERAAHDGRSVRVRLQLDDAPDVARLPWELMQHDRTVLVHSDGVHVVRYPDATTPVEAAPLDGPLRVLVVAASPSGLAPLDVDREVDALGTALAPLGERVEVHRLAPPTLDALRRELDDRWHVLHVVGHGGVDADGGVLALEAADGTADVVDARTLADLLLAAPRLRVAVLNGCSTGAVTTQQPKAGSAHQLVRAGVPVAVAMQLPVTDRAAHVVAATLYEQLAAGRFVEQAVTAARRALLPGTEWVAPVLYTRTSPRVFVAPAPVRAVRPRDRVPAGVVPGADVLQPRWSAVREVAAWLDAPARPLLLTGEPGAGTSVLAGWLAGAGSGAHDGAPAGAVDALEALRDAWSAVHVEPPGGTGTTVDVRAVVRSLAEQLAGTVPGWRSARADAAGAYGLAHLPPEQLFTVLVGDPLRAALAAAPGTPVRVLVDGLDAAAVAPVLRLGAVEGVRVLVASTDVDVAAALDAAGASRVDLAAPERRAVVDADVAAYLRRRLATTEHDETIVDALVARAGGNFLVARHAADEVLARPGAAVADLRLPPGAGPSAGRHLRATLVAAYGATWREPWTASVEPLLAHLVVARGPVPLPALVRWLGSTLPRVAVTVDGLAGLVVTDAAGCRLAHDSLVPALREPTTPEGALNALLVDEPAAHRRVVADAIALTPADLAHPADAGSAYALVHAPGHLAELPPDAALLAGLTARALEPRWVTALVAAVADPLLLGLPYRDLVALHLRAGDTAAVERVVRFLAAADVPLLRGAVFDVLATYVQHDTVAAGAFLVALALGDDPELQRIALHATCLLPAAAQADVFARVVSAPARTEAQAVAAAFALYSNGTSDPQHLIADVLTTLLSGLRLLPPDRRTRPLVSFFSQVTVTNYVNGCADAQVVRVTGDLWRRLLVDRLRVDRPVWGAAVRRLVVDGLVARRVGRRVLRLFTPPGDPDGPVELGRGRPEEASARRVVPALDPEADLAARTDDLRALLASGTTMFRVLAALAVAVHGLRDPAATEALVDTLVADGDARTRRALLVAHAVVAPTPPSWVPLLERLTRAVATGPHDDHTASGPLGGRHLVFVPLVLACATTGTPTTVLDAWLAPDADPGWRECCLRGLGAVGLYHPDVVLGTLERVDAAGTLPLADAVPALALMAGLHPMRTRTWLLRAGRRDVLDAVFGATDPEESREHLELLGMYNAAVHACATSPQVRARLVTEMFDAFLECRTGRAWSRRFGAAGVALLREAHWDVTALTPTADA</sequence>
<name>F4H5D4_CELFA</name>
<dbReference type="KEGG" id="cfi:Celf_3751"/>
<evidence type="ECO:0000313" key="2">
    <source>
        <dbReference type="EMBL" id="AEE47857.1"/>
    </source>
</evidence>
<dbReference type="eggNOG" id="COG4995">
    <property type="taxonomic scope" value="Bacteria"/>
</dbReference>
<protein>
    <recommendedName>
        <fullName evidence="1">CHAT domain-containing protein</fullName>
    </recommendedName>
</protein>
<evidence type="ECO:0000313" key="3">
    <source>
        <dbReference type="Proteomes" id="UP000008460"/>
    </source>
</evidence>
<keyword evidence="3" id="KW-1185">Reference proteome</keyword>